<accession>A0A974CNU7</accession>
<organism evidence="2 3">
    <name type="scientific">Xenopus laevis</name>
    <name type="common">African clawed frog</name>
    <dbReference type="NCBI Taxonomy" id="8355"/>
    <lineage>
        <taxon>Eukaryota</taxon>
        <taxon>Metazoa</taxon>
        <taxon>Chordata</taxon>
        <taxon>Craniata</taxon>
        <taxon>Vertebrata</taxon>
        <taxon>Euteleostomi</taxon>
        <taxon>Amphibia</taxon>
        <taxon>Batrachia</taxon>
        <taxon>Anura</taxon>
        <taxon>Pipoidea</taxon>
        <taxon>Pipidae</taxon>
        <taxon>Xenopodinae</taxon>
        <taxon>Xenopus</taxon>
        <taxon>Xenopus</taxon>
    </lineage>
</organism>
<evidence type="ECO:0000313" key="2">
    <source>
        <dbReference type="EMBL" id="OCT76528.1"/>
    </source>
</evidence>
<name>A0A974CNU7_XENLA</name>
<dbReference type="AlphaFoldDB" id="A0A974CNU7"/>
<feature type="non-terminal residue" evidence="2">
    <location>
        <position position="102"/>
    </location>
</feature>
<protein>
    <recommendedName>
        <fullName evidence="4">Secreted protein</fullName>
    </recommendedName>
</protein>
<gene>
    <name evidence="2" type="ORF">XELAEV_18031731mg</name>
</gene>
<dbReference type="Proteomes" id="UP000694892">
    <property type="component" value="Chromosome 6L"/>
</dbReference>
<sequence>MPTHLQHLHFPPALSFVATTILAVISPDFQSPQFQQWHLTVYLPYIWLHHQLPTLFYSAAFLPADHHAGTPSAFAVPPTVAQTVPLFMAHLISNFRLPQLQQ</sequence>
<keyword evidence="1" id="KW-0732">Signal</keyword>
<feature type="chain" id="PRO_5037363427" description="Secreted protein" evidence="1">
    <location>
        <begin position="24"/>
        <end position="102"/>
    </location>
</feature>
<proteinExistence type="predicted"/>
<evidence type="ECO:0008006" key="4">
    <source>
        <dbReference type="Google" id="ProtNLM"/>
    </source>
</evidence>
<evidence type="ECO:0000313" key="3">
    <source>
        <dbReference type="Proteomes" id="UP000694892"/>
    </source>
</evidence>
<reference evidence="3" key="1">
    <citation type="journal article" date="2016" name="Nature">
        <title>Genome evolution in the allotetraploid frog Xenopus laevis.</title>
        <authorList>
            <person name="Session A.M."/>
            <person name="Uno Y."/>
            <person name="Kwon T."/>
            <person name="Chapman J.A."/>
            <person name="Toyoda A."/>
            <person name="Takahashi S."/>
            <person name="Fukui A."/>
            <person name="Hikosaka A."/>
            <person name="Suzuki A."/>
            <person name="Kondo M."/>
            <person name="van Heeringen S.J."/>
            <person name="Quigley I."/>
            <person name="Heinz S."/>
            <person name="Ogino H."/>
            <person name="Ochi H."/>
            <person name="Hellsten U."/>
            <person name="Lyons J.B."/>
            <person name="Simakov O."/>
            <person name="Putnam N."/>
            <person name="Stites J."/>
            <person name="Kuroki Y."/>
            <person name="Tanaka T."/>
            <person name="Michiue T."/>
            <person name="Watanabe M."/>
            <person name="Bogdanovic O."/>
            <person name="Lister R."/>
            <person name="Georgiou G."/>
            <person name="Paranjpe S.S."/>
            <person name="van Kruijsbergen I."/>
            <person name="Shu S."/>
            <person name="Carlson J."/>
            <person name="Kinoshita T."/>
            <person name="Ohta Y."/>
            <person name="Mawaribuchi S."/>
            <person name="Jenkins J."/>
            <person name="Grimwood J."/>
            <person name="Schmutz J."/>
            <person name="Mitros T."/>
            <person name="Mozaffari S.V."/>
            <person name="Suzuki Y."/>
            <person name="Haramoto Y."/>
            <person name="Yamamoto T.S."/>
            <person name="Takagi C."/>
            <person name="Heald R."/>
            <person name="Miller K."/>
            <person name="Haudenschild C."/>
            <person name="Kitzman J."/>
            <person name="Nakayama T."/>
            <person name="Izutsu Y."/>
            <person name="Robert J."/>
            <person name="Fortriede J."/>
            <person name="Burns K."/>
            <person name="Lotay V."/>
            <person name="Karimi K."/>
            <person name="Yasuoka Y."/>
            <person name="Dichmann D.S."/>
            <person name="Flajnik M.F."/>
            <person name="Houston D.W."/>
            <person name="Shendure J."/>
            <person name="DuPasquier L."/>
            <person name="Vize P.D."/>
            <person name="Zorn A.M."/>
            <person name="Ito M."/>
            <person name="Marcotte E.M."/>
            <person name="Wallingford J.B."/>
            <person name="Ito Y."/>
            <person name="Asashima M."/>
            <person name="Ueno N."/>
            <person name="Matsuda Y."/>
            <person name="Veenstra G.J."/>
            <person name="Fujiyama A."/>
            <person name="Harland R.M."/>
            <person name="Taira M."/>
            <person name="Rokhsar D.S."/>
        </authorList>
    </citation>
    <scope>NUCLEOTIDE SEQUENCE [LARGE SCALE GENOMIC DNA]</scope>
    <source>
        <strain evidence="3">J</strain>
    </source>
</reference>
<dbReference type="EMBL" id="CM004476">
    <property type="protein sequence ID" value="OCT76528.1"/>
    <property type="molecule type" value="Genomic_DNA"/>
</dbReference>
<evidence type="ECO:0000256" key="1">
    <source>
        <dbReference type="SAM" id="SignalP"/>
    </source>
</evidence>
<feature type="signal peptide" evidence="1">
    <location>
        <begin position="1"/>
        <end position="23"/>
    </location>
</feature>